<name>A0A103Y250_CYNCS</name>
<evidence type="ECO:0000313" key="2">
    <source>
        <dbReference type="Proteomes" id="UP000243975"/>
    </source>
</evidence>
<dbReference type="EMBL" id="LEKV01003130">
    <property type="protein sequence ID" value="KVI01121.1"/>
    <property type="molecule type" value="Genomic_DNA"/>
</dbReference>
<sequence length="141" mass="16004">MRYDKNCPPVRSKPLVLTRAPLIRAGEASKIYNGDVMETIPTPKPTKILPTIMTHGFRTRAMTNDPVMNKISANNIDFFLPNLSFIHPPKAPPMIAPATAMLTMVTLREEIQSACEYRPFEKCDYIVRTSNETCCKFSRNR</sequence>
<proteinExistence type="predicted"/>
<comment type="caution">
    <text evidence="1">The sequence shown here is derived from an EMBL/GenBank/DDBJ whole genome shotgun (WGS) entry which is preliminary data.</text>
</comment>
<dbReference type="STRING" id="59895.A0A103Y250"/>
<dbReference type="Proteomes" id="UP000243975">
    <property type="component" value="Unassembled WGS sequence"/>
</dbReference>
<dbReference type="Gramene" id="KVI01121">
    <property type="protein sequence ID" value="KVI01121"/>
    <property type="gene ID" value="Ccrd_020611"/>
</dbReference>
<dbReference type="AlphaFoldDB" id="A0A103Y250"/>
<accession>A0A103Y250</accession>
<gene>
    <name evidence="1" type="ORF">Ccrd_020611</name>
</gene>
<organism evidence="1 2">
    <name type="scientific">Cynara cardunculus var. scolymus</name>
    <name type="common">Globe artichoke</name>
    <name type="synonym">Cynara scolymus</name>
    <dbReference type="NCBI Taxonomy" id="59895"/>
    <lineage>
        <taxon>Eukaryota</taxon>
        <taxon>Viridiplantae</taxon>
        <taxon>Streptophyta</taxon>
        <taxon>Embryophyta</taxon>
        <taxon>Tracheophyta</taxon>
        <taxon>Spermatophyta</taxon>
        <taxon>Magnoliopsida</taxon>
        <taxon>eudicotyledons</taxon>
        <taxon>Gunneridae</taxon>
        <taxon>Pentapetalae</taxon>
        <taxon>asterids</taxon>
        <taxon>campanulids</taxon>
        <taxon>Asterales</taxon>
        <taxon>Asteraceae</taxon>
        <taxon>Carduoideae</taxon>
        <taxon>Cardueae</taxon>
        <taxon>Carduinae</taxon>
        <taxon>Cynara</taxon>
    </lineage>
</organism>
<keyword evidence="2" id="KW-1185">Reference proteome</keyword>
<protein>
    <submittedName>
        <fullName evidence="1">Uncharacterized protein</fullName>
    </submittedName>
</protein>
<reference evidence="1 2" key="1">
    <citation type="journal article" date="2016" name="Sci. Rep.">
        <title>The genome sequence of the outbreeding globe artichoke constructed de novo incorporating a phase-aware low-pass sequencing strategy of F1 progeny.</title>
        <authorList>
            <person name="Scaglione D."/>
            <person name="Reyes-Chin-Wo S."/>
            <person name="Acquadro A."/>
            <person name="Froenicke L."/>
            <person name="Portis E."/>
            <person name="Beitel C."/>
            <person name="Tirone M."/>
            <person name="Mauro R."/>
            <person name="Lo Monaco A."/>
            <person name="Mauromicale G."/>
            <person name="Faccioli P."/>
            <person name="Cattivelli L."/>
            <person name="Rieseberg L."/>
            <person name="Michelmore R."/>
            <person name="Lanteri S."/>
        </authorList>
    </citation>
    <scope>NUCLEOTIDE SEQUENCE [LARGE SCALE GENOMIC DNA]</scope>
    <source>
        <strain evidence="1">2C</strain>
    </source>
</reference>
<evidence type="ECO:0000313" key="1">
    <source>
        <dbReference type="EMBL" id="KVI01121.1"/>
    </source>
</evidence>